<organism evidence="1 2">
    <name type="scientific">Galerina marginata (strain CBS 339.88)</name>
    <dbReference type="NCBI Taxonomy" id="685588"/>
    <lineage>
        <taxon>Eukaryota</taxon>
        <taxon>Fungi</taxon>
        <taxon>Dikarya</taxon>
        <taxon>Basidiomycota</taxon>
        <taxon>Agaricomycotina</taxon>
        <taxon>Agaricomycetes</taxon>
        <taxon>Agaricomycetidae</taxon>
        <taxon>Agaricales</taxon>
        <taxon>Agaricineae</taxon>
        <taxon>Strophariaceae</taxon>
        <taxon>Galerina</taxon>
    </lineage>
</organism>
<sequence length="181" mass="19291">MSSANDPFSMLPMPASSGSENAVTNVLSLVLLRLRKSKDKEMAKMSATGSAMEIATIDFEGVDLCFGSADECWVGSVRVEDGPEDDEDLDNRDGNDRAGVESIECVTEICSRTELLCEVNPAVGAGWKSPEGVARDVFAKKLTLEGILDALENGELREVGEAVGSGSIEEGSLRLQAMEIE</sequence>
<reference evidence="2" key="1">
    <citation type="journal article" date="2014" name="Proc. Natl. Acad. Sci. U.S.A.">
        <title>Extensive sampling of basidiomycete genomes demonstrates inadequacy of the white-rot/brown-rot paradigm for wood decay fungi.</title>
        <authorList>
            <person name="Riley R."/>
            <person name="Salamov A.A."/>
            <person name="Brown D.W."/>
            <person name="Nagy L.G."/>
            <person name="Floudas D."/>
            <person name="Held B.W."/>
            <person name="Levasseur A."/>
            <person name="Lombard V."/>
            <person name="Morin E."/>
            <person name="Otillar R."/>
            <person name="Lindquist E.A."/>
            <person name="Sun H."/>
            <person name="LaButti K.M."/>
            <person name="Schmutz J."/>
            <person name="Jabbour D."/>
            <person name="Luo H."/>
            <person name="Baker S.E."/>
            <person name="Pisabarro A.G."/>
            <person name="Walton J.D."/>
            <person name="Blanchette R.A."/>
            <person name="Henrissat B."/>
            <person name="Martin F."/>
            <person name="Cullen D."/>
            <person name="Hibbett D.S."/>
            <person name="Grigoriev I.V."/>
        </authorList>
    </citation>
    <scope>NUCLEOTIDE SEQUENCE [LARGE SCALE GENOMIC DNA]</scope>
    <source>
        <strain evidence="2">CBS 339.88</strain>
    </source>
</reference>
<dbReference type="EMBL" id="KL142375">
    <property type="protein sequence ID" value="KDR78155.1"/>
    <property type="molecule type" value="Genomic_DNA"/>
</dbReference>
<dbReference type="Proteomes" id="UP000027222">
    <property type="component" value="Unassembled WGS sequence"/>
</dbReference>
<name>A0A067T4N7_GALM3</name>
<proteinExistence type="predicted"/>
<protein>
    <submittedName>
        <fullName evidence="1">Uncharacterized protein</fullName>
    </submittedName>
</protein>
<evidence type="ECO:0000313" key="1">
    <source>
        <dbReference type="EMBL" id="KDR78155.1"/>
    </source>
</evidence>
<gene>
    <name evidence="1" type="ORF">GALMADRAFT_209584</name>
</gene>
<dbReference type="HOGENOM" id="CLU_1489132_0_0_1"/>
<keyword evidence="2" id="KW-1185">Reference proteome</keyword>
<evidence type="ECO:0000313" key="2">
    <source>
        <dbReference type="Proteomes" id="UP000027222"/>
    </source>
</evidence>
<dbReference type="AlphaFoldDB" id="A0A067T4N7"/>
<accession>A0A067T4N7</accession>